<sequence>QGNDFKIEKEKDLLKSHEDDGRWHWGRSRWRVWQSWCTSL</sequence>
<accession>A0A3Q7HPB2</accession>
<reference evidence="1" key="2">
    <citation type="submission" date="2019-01" db="UniProtKB">
        <authorList>
            <consortium name="EnsemblPlants"/>
        </authorList>
    </citation>
    <scope>IDENTIFICATION</scope>
    <source>
        <strain evidence="1">cv. Heinz 1706</strain>
    </source>
</reference>
<protein>
    <submittedName>
        <fullName evidence="1">Uncharacterized protein</fullName>
    </submittedName>
</protein>
<dbReference type="Proteomes" id="UP000004994">
    <property type="component" value="Chromosome 6"/>
</dbReference>
<proteinExistence type="predicted"/>
<dbReference type="EnsemblPlants" id="Solyc06g053540.3.1">
    <property type="protein sequence ID" value="Solyc06g053540.3.1"/>
    <property type="gene ID" value="Solyc06g053540.3"/>
</dbReference>
<dbReference type="AlphaFoldDB" id="A0A3Q7HPB2"/>
<dbReference type="Gramene" id="Solyc06g053540.3.1">
    <property type="protein sequence ID" value="Solyc06g053540.3.1"/>
    <property type="gene ID" value="Solyc06g053540.3"/>
</dbReference>
<evidence type="ECO:0000313" key="1">
    <source>
        <dbReference type="EnsemblPlants" id="Solyc06g053540.3.1"/>
    </source>
</evidence>
<keyword evidence="2" id="KW-1185">Reference proteome</keyword>
<reference evidence="1" key="1">
    <citation type="journal article" date="2012" name="Nature">
        <title>The tomato genome sequence provides insights into fleshy fruit evolution.</title>
        <authorList>
            <consortium name="Tomato Genome Consortium"/>
        </authorList>
    </citation>
    <scope>NUCLEOTIDE SEQUENCE [LARGE SCALE GENOMIC DNA]</scope>
    <source>
        <strain evidence="1">cv. Heinz 1706</strain>
    </source>
</reference>
<name>A0A3Q7HPB2_SOLLC</name>
<evidence type="ECO:0000313" key="2">
    <source>
        <dbReference type="Proteomes" id="UP000004994"/>
    </source>
</evidence>
<dbReference type="InParanoid" id="A0A3Q7HPB2"/>
<organism evidence="1">
    <name type="scientific">Solanum lycopersicum</name>
    <name type="common">Tomato</name>
    <name type="synonym">Lycopersicon esculentum</name>
    <dbReference type="NCBI Taxonomy" id="4081"/>
    <lineage>
        <taxon>Eukaryota</taxon>
        <taxon>Viridiplantae</taxon>
        <taxon>Streptophyta</taxon>
        <taxon>Embryophyta</taxon>
        <taxon>Tracheophyta</taxon>
        <taxon>Spermatophyta</taxon>
        <taxon>Magnoliopsida</taxon>
        <taxon>eudicotyledons</taxon>
        <taxon>Gunneridae</taxon>
        <taxon>Pentapetalae</taxon>
        <taxon>asterids</taxon>
        <taxon>lamiids</taxon>
        <taxon>Solanales</taxon>
        <taxon>Solanaceae</taxon>
        <taxon>Solanoideae</taxon>
        <taxon>Solaneae</taxon>
        <taxon>Solanum</taxon>
        <taxon>Solanum subgen. Lycopersicon</taxon>
    </lineage>
</organism>